<feature type="region of interest" description="Disordered" evidence="4">
    <location>
        <begin position="50"/>
        <end position="89"/>
    </location>
</feature>
<organism evidence="6 7">
    <name type="scientific">Portunus trituberculatus</name>
    <name type="common">Swimming crab</name>
    <name type="synonym">Neptunus trituberculatus</name>
    <dbReference type="NCBI Taxonomy" id="210409"/>
    <lineage>
        <taxon>Eukaryota</taxon>
        <taxon>Metazoa</taxon>
        <taxon>Ecdysozoa</taxon>
        <taxon>Arthropoda</taxon>
        <taxon>Crustacea</taxon>
        <taxon>Multicrustacea</taxon>
        <taxon>Malacostraca</taxon>
        <taxon>Eumalacostraca</taxon>
        <taxon>Eucarida</taxon>
        <taxon>Decapoda</taxon>
        <taxon>Pleocyemata</taxon>
        <taxon>Brachyura</taxon>
        <taxon>Eubrachyura</taxon>
        <taxon>Portunoidea</taxon>
        <taxon>Portunidae</taxon>
        <taxon>Portuninae</taxon>
        <taxon>Portunus</taxon>
    </lineage>
</organism>
<dbReference type="Pfam" id="PF06546">
    <property type="entry name" value="Vert_HS_TF"/>
    <property type="match status" value="1"/>
</dbReference>
<feature type="domain" description="Vertebrate heat shock transcription factor C-terminal" evidence="5">
    <location>
        <begin position="20"/>
        <end position="152"/>
    </location>
</feature>
<dbReference type="InterPro" id="IPR010542">
    <property type="entry name" value="Vert_HSTF_C"/>
</dbReference>
<evidence type="ECO:0000313" key="7">
    <source>
        <dbReference type="Proteomes" id="UP000324222"/>
    </source>
</evidence>
<keyword evidence="7" id="KW-1185">Reference proteome</keyword>
<dbReference type="OrthoDB" id="60033at2759"/>
<dbReference type="GO" id="GO:0003700">
    <property type="term" value="F:DNA-binding transcription factor activity"/>
    <property type="evidence" value="ECO:0007669"/>
    <property type="project" value="InterPro"/>
</dbReference>
<feature type="compositionally biased region" description="Polar residues" evidence="4">
    <location>
        <begin position="53"/>
        <end position="71"/>
    </location>
</feature>
<protein>
    <recommendedName>
        <fullName evidence="5">Vertebrate heat shock transcription factor C-terminal domain-containing protein</fullName>
    </recommendedName>
</protein>
<evidence type="ECO:0000256" key="1">
    <source>
        <dbReference type="ARBA" id="ARBA00023015"/>
    </source>
</evidence>
<evidence type="ECO:0000256" key="2">
    <source>
        <dbReference type="ARBA" id="ARBA00023016"/>
    </source>
</evidence>
<reference evidence="6 7" key="1">
    <citation type="submission" date="2019-05" db="EMBL/GenBank/DDBJ databases">
        <title>Another draft genome of Portunus trituberculatus and its Hox gene families provides insights of decapod evolution.</title>
        <authorList>
            <person name="Jeong J.-H."/>
            <person name="Song I."/>
            <person name="Kim S."/>
            <person name="Choi T."/>
            <person name="Kim D."/>
            <person name="Ryu S."/>
            <person name="Kim W."/>
        </authorList>
    </citation>
    <scope>NUCLEOTIDE SEQUENCE [LARGE SCALE GENOMIC DNA]</scope>
    <source>
        <tissue evidence="6">Muscle</tissue>
    </source>
</reference>
<gene>
    <name evidence="6" type="ORF">E2C01_046158</name>
</gene>
<proteinExistence type="predicted"/>
<name>A0A5B7G6V8_PORTR</name>
<dbReference type="GO" id="GO:0003677">
    <property type="term" value="F:DNA binding"/>
    <property type="evidence" value="ECO:0007669"/>
    <property type="project" value="InterPro"/>
</dbReference>
<evidence type="ECO:0000313" key="6">
    <source>
        <dbReference type="EMBL" id="MPC52294.1"/>
    </source>
</evidence>
<keyword evidence="2" id="KW-0346">Stress response</keyword>
<evidence type="ECO:0000256" key="3">
    <source>
        <dbReference type="ARBA" id="ARBA00023163"/>
    </source>
</evidence>
<evidence type="ECO:0000256" key="4">
    <source>
        <dbReference type="SAM" id="MobiDB-lite"/>
    </source>
</evidence>
<evidence type="ECO:0000259" key="5">
    <source>
        <dbReference type="Pfam" id="PF06546"/>
    </source>
</evidence>
<sequence length="180" mass="19455">MSNPLLDEDPLSPELFNVVDPSAVTQSFKYPASCTDTVTTSVVCSTGDKTGAASDNSAPLSTSSTNTQVHTLTHKGKKKTVSQKNPTEDSSMRIAVPDKSMNNRHELQNHVDEMQTTIDNLQDFLTNANLNVDSSMLHSVFGIDNYLPELDSMTTISGSLEEVVPLFWCSKGNTSGDLPS</sequence>
<keyword evidence="3" id="KW-0804">Transcription</keyword>
<accession>A0A5B7G6V8</accession>
<dbReference type="AlphaFoldDB" id="A0A5B7G6V8"/>
<comment type="caution">
    <text evidence="6">The sequence shown here is derived from an EMBL/GenBank/DDBJ whole genome shotgun (WGS) entry which is preliminary data.</text>
</comment>
<feature type="compositionally biased region" description="Basic residues" evidence="4">
    <location>
        <begin position="72"/>
        <end position="81"/>
    </location>
</feature>
<dbReference type="EMBL" id="VSRR010010760">
    <property type="protein sequence ID" value="MPC52294.1"/>
    <property type="molecule type" value="Genomic_DNA"/>
</dbReference>
<keyword evidence="1" id="KW-0805">Transcription regulation</keyword>
<dbReference type="Proteomes" id="UP000324222">
    <property type="component" value="Unassembled WGS sequence"/>
</dbReference>